<dbReference type="GeneID" id="39872654"/>
<dbReference type="GO" id="GO:0005743">
    <property type="term" value="C:mitochondrial inner membrane"/>
    <property type="evidence" value="ECO:0007669"/>
    <property type="project" value="UniProtKB-SubCell"/>
</dbReference>
<evidence type="ECO:0000256" key="6">
    <source>
        <dbReference type="ARBA" id="ARBA00022792"/>
    </source>
</evidence>
<evidence type="ECO:0000256" key="1">
    <source>
        <dbReference type="ARBA" id="ARBA00004434"/>
    </source>
</evidence>
<dbReference type="SUPFAM" id="SSF81514">
    <property type="entry name" value="Subunit X (non-heme 7 kDa protein) of cytochrome bc1 complex (Ubiquinol-cytochrome c reductase)"/>
    <property type="match status" value="1"/>
</dbReference>
<dbReference type="Proteomes" id="UP000236319">
    <property type="component" value="Unassembled WGS sequence"/>
</dbReference>
<gene>
    <name evidence="12" type="ORF">BOVATA_003770</name>
</gene>
<keyword evidence="10 11" id="KW-0472">Membrane</keyword>
<keyword evidence="7" id="KW-0249">Electron transport</keyword>
<evidence type="ECO:0000256" key="8">
    <source>
        <dbReference type="ARBA" id="ARBA00022989"/>
    </source>
</evidence>
<evidence type="ECO:0000256" key="11">
    <source>
        <dbReference type="SAM" id="Phobius"/>
    </source>
</evidence>
<dbReference type="VEuPathDB" id="PiroplasmaDB:BOVATA_003770"/>
<keyword evidence="6" id="KW-0999">Mitochondrion inner membrane</keyword>
<dbReference type="Pfam" id="PF05365">
    <property type="entry name" value="UCR_UQCRX_QCR9"/>
    <property type="match status" value="1"/>
</dbReference>
<dbReference type="InterPro" id="IPR036656">
    <property type="entry name" value="QCR9_sf"/>
</dbReference>
<evidence type="ECO:0000256" key="9">
    <source>
        <dbReference type="ARBA" id="ARBA00023128"/>
    </source>
</evidence>
<sequence>MVFGSPYSDQYPKGVWESLKRSRRGKDMFGPLISALNATRIYNHVLKHSKGYWMFSIAGGCLSCYALGTACDAFWRHVNKGRLYIDLPYKSPESED</sequence>
<evidence type="ECO:0000313" key="12">
    <source>
        <dbReference type="EMBL" id="GBE58884.1"/>
    </source>
</evidence>
<dbReference type="GO" id="GO:0006122">
    <property type="term" value="P:mitochondrial electron transport, ubiquinol to cytochrome c"/>
    <property type="evidence" value="ECO:0007669"/>
    <property type="project" value="InterPro"/>
</dbReference>
<dbReference type="Gene3D" id="1.20.5.260">
    <property type="entry name" value="Cytochrome b-c1 complex subunit 9"/>
    <property type="match status" value="1"/>
</dbReference>
<evidence type="ECO:0000256" key="3">
    <source>
        <dbReference type="ARBA" id="ARBA00022448"/>
    </source>
</evidence>
<organism evidence="12 13">
    <name type="scientific">Babesia ovata</name>
    <dbReference type="NCBI Taxonomy" id="189622"/>
    <lineage>
        <taxon>Eukaryota</taxon>
        <taxon>Sar</taxon>
        <taxon>Alveolata</taxon>
        <taxon>Apicomplexa</taxon>
        <taxon>Aconoidasida</taxon>
        <taxon>Piroplasmida</taxon>
        <taxon>Babesiidae</taxon>
        <taxon>Babesia</taxon>
    </lineage>
</organism>
<comment type="caution">
    <text evidence="12">The sequence shown here is derived from an EMBL/GenBank/DDBJ whole genome shotgun (WGS) entry which is preliminary data.</text>
</comment>
<feature type="transmembrane region" description="Helical" evidence="11">
    <location>
        <begin position="52"/>
        <end position="75"/>
    </location>
</feature>
<dbReference type="InterPro" id="IPR008027">
    <property type="entry name" value="QCR9"/>
</dbReference>
<dbReference type="EMBL" id="BDSA01000001">
    <property type="protein sequence ID" value="GBE58884.1"/>
    <property type="molecule type" value="Genomic_DNA"/>
</dbReference>
<dbReference type="AlphaFoldDB" id="A0A2H6K7A9"/>
<keyword evidence="9" id="KW-0496">Mitochondrion</keyword>
<evidence type="ECO:0000256" key="7">
    <source>
        <dbReference type="ARBA" id="ARBA00022982"/>
    </source>
</evidence>
<keyword evidence="3" id="KW-0813">Transport</keyword>
<proteinExistence type="inferred from homology"/>
<reference evidence="12 13" key="1">
    <citation type="journal article" date="2017" name="BMC Genomics">
        <title>Whole-genome assembly of Babesia ovata and comparative genomics between closely related pathogens.</title>
        <authorList>
            <person name="Yamagishi J."/>
            <person name="Asada M."/>
            <person name="Hakimi H."/>
            <person name="Tanaka T.Q."/>
            <person name="Sugimoto C."/>
            <person name="Kawazu S."/>
        </authorList>
    </citation>
    <scope>NUCLEOTIDE SEQUENCE [LARGE SCALE GENOMIC DNA]</scope>
    <source>
        <strain evidence="12 13">Miyake</strain>
    </source>
</reference>
<comment type="subcellular location">
    <subcellularLocation>
        <location evidence="1">Mitochondrion inner membrane</location>
        <topology evidence="1">Single-pass membrane protein</topology>
    </subcellularLocation>
</comment>
<evidence type="ECO:0000256" key="5">
    <source>
        <dbReference type="ARBA" id="ARBA00022692"/>
    </source>
</evidence>
<evidence type="ECO:0000256" key="2">
    <source>
        <dbReference type="ARBA" id="ARBA00007856"/>
    </source>
</evidence>
<keyword evidence="5 11" id="KW-0812">Transmembrane</keyword>
<protein>
    <recommendedName>
        <fullName evidence="14">Cytochrome b-c1 complex subunit 9</fullName>
    </recommendedName>
</protein>
<keyword evidence="8 11" id="KW-1133">Transmembrane helix</keyword>
<keyword evidence="4" id="KW-0679">Respiratory chain</keyword>
<dbReference type="GO" id="GO:0045275">
    <property type="term" value="C:respiratory chain complex III"/>
    <property type="evidence" value="ECO:0007669"/>
    <property type="project" value="InterPro"/>
</dbReference>
<accession>A0A2H6K7A9</accession>
<keyword evidence="13" id="KW-1185">Reference proteome</keyword>
<dbReference type="OrthoDB" id="9970435at2759"/>
<evidence type="ECO:0000313" key="13">
    <source>
        <dbReference type="Proteomes" id="UP000236319"/>
    </source>
</evidence>
<comment type="similarity">
    <text evidence="2">Belongs to the UQCR10/QCR9 family.</text>
</comment>
<dbReference type="RefSeq" id="XP_028865127.1">
    <property type="nucleotide sequence ID" value="XM_029009294.1"/>
</dbReference>
<evidence type="ECO:0000256" key="4">
    <source>
        <dbReference type="ARBA" id="ARBA00022660"/>
    </source>
</evidence>
<evidence type="ECO:0000256" key="10">
    <source>
        <dbReference type="ARBA" id="ARBA00023136"/>
    </source>
</evidence>
<name>A0A2H6K7A9_9APIC</name>
<evidence type="ECO:0008006" key="14">
    <source>
        <dbReference type="Google" id="ProtNLM"/>
    </source>
</evidence>